<feature type="domain" description="Methyl-accepting transducer" evidence="6">
    <location>
        <begin position="276"/>
        <end position="505"/>
    </location>
</feature>
<dbReference type="PROSITE" id="PS50111">
    <property type="entry name" value="CHEMOTAXIS_TRANSDUC_2"/>
    <property type="match status" value="1"/>
</dbReference>
<comment type="subcellular location">
    <subcellularLocation>
        <location evidence="1">Membrane</location>
    </subcellularLocation>
</comment>
<reference evidence="7 8" key="1">
    <citation type="submission" date="2017-08" db="EMBL/GenBank/DDBJ databases">
        <title>Infants hospitalized years apart are colonized by the same room-sourced microbial strains.</title>
        <authorList>
            <person name="Brooks B."/>
            <person name="Olm M.R."/>
            <person name="Firek B.A."/>
            <person name="Baker R."/>
            <person name="Thomas B.C."/>
            <person name="Morowitz M.J."/>
            <person name="Banfield J.F."/>
        </authorList>
    </citation>
    <scope>NUCLEOTIDE SEQUENCE [LARGE SCALE GENOMIC DNA]</scope>
    <source>
        <strain evidence="7">S2_012_000_R2_81</strain>
    </source>
</reference>
<dbReference type="GO" id="GO:0005886">
    <property type="term" value="C:plasma membrane"/>
    <property type="evidence" value="ECO:0007669"/>
    <property type="project" value="TreeGrafter"/>
</dbReference>
<gene>
    <name evidence="7" type="ORF">DI603_12515</name>
</gene>
<evidence type="ECO:0000256" key="4">
    <source>
        <dbReference type="PROSITE-ProRule" id="PRU00284"/>
    </source>
</evidence>
<dbReference type="CDD" id="cd19411">
    <property type="entry name" value="MCP2201-like_sensor"/>
    <property type="match status" value="1"/>
</dbReference>
<keyword evidence="5" id="KW-0812">Transmembrane</keyword>
<dbReference type="Proteomes" id="UP000249633">
    <property type="component" value="Unassembled WGS sequence"/>
</dbReference>
<dbReference type="SUPFAM" id="SSF58104">
    <property type="entry name" value="Methyl-accepting chemotaxis protein (MCP) signaling domain"/>
    <property type="match status" value="1"/>
</dbReference>
<dbReference type="GO" id="GO:0007165">
    <property type="term" value="P:signal transduction"/>
    <property type="evidence" value="ECO:0007669"/>
    <property type="project" value="UniProtKB-KW"/>
</dbReference>
<dbReference type="Gene3D" id="1.10.287.950">
    <property type="entry name" value="Methyl-accepting chemotaxis protein"/>
    <property type="match status" value="1"/>
</dbReference>
<feature type="transmembrane region" description="Helical" evidence="5">
    <location>
        <begin position="12"/>
        <end position="34"/>
    </location>
</feature>
<keyword evidence="2" id="KW-0488">Methylation</keyword>
<dbReference type="Pfam" id="PF00015">
    <property type="entry name" value="MCPsignal"/>
    <property type="match status" value="1"/>
</dbReference>
<dbReference type="InterPro" id="IPR024478">
    <property type="entry name" value="HlyB_4HB_MCP"/>
</dbReference>
<evidence type="ECO:0000256" key="3">
    <source>
        <dbReference type="ARBA" id="ARBA00029447"/>
    </source>
</evidence>
<dbReference type="GO" id="GO:0006935">
    <property type="term" value="P:chemotaxis"/>
    <property type="evidence" value="ECO:0007669"/>
    <property type="project" value="InterPro"/>
</dbReference>
<protein>
    <submittedName>
        <fullName evidence="7">Methyl-accepting chemotaxis protein</fullName>
    </submittedName>
</protein>
<evidence type="ECO:0000259" key="6">
    <source>
        <dbReference type="PROSITE" id="PS50111"/>
    </source>
</evidence>
<comment type="similarity">
    <text evidence="3">Belongs to the methyl-accepting chemotaxis (MCP) protein family.</text>
</comment>
<proteinExistence type="inferred from homology"/>
<organism evidence="7 8">
    <name type="scientific">Roseateles depolymerans</name>
    <dbReference type="NCBI Taxonomy" id="76731"/>
    <lineage>
        <taxon>Bacteria</taxon>
        <taxon>Pseudomonadati</taxon>
        <taxon>Pseudomonadota</taxon>
        <taxon>Betaproteobacteria</taxon>
        <taxon>Burkholderiales</taxon>
        <taxon>Sphaerotilaceae</taxon>
        <taxon>Roseateles</taxon>
    </lineage>
</organism>
<evidence type="ECO:0000256" key="5">
    <source>
        <dbReference type="SAM" id="Phobius"/>
    </source>
</evidence>
<keyword evidence="5" id="KW-0472">Membrane</keyword>
<keyword evidence="4" id="KW-0807">Transducer</keyword>
<evidence type="ECO:0000256" key="1">
    <source>
        <dbReference type="ARBA" id="ARBA00004370"/>
    </source>
</evidence>
<comment type="caution">
    <text evidence="7">The sequence shown here is derived from an EMBL/GenBank/DDBJ whole genome shotgun (WGS) entry which is preliminary data.</text>
</comment>
<dbReference type="EMBL" id="QFOD01000010">
    <property type="protein sequence ID" value="PZP31660.1"/>
    <property type="molecule type" value="Genomic_DNA"/>
</dbReference>
<dbReference type="InterPro" id="IPR047347">
    <property type="entry name" value="YvaQ-like_sensor"/>
</dbReference>
<dbReference type="PRINTS" id="PR00260">
    <property type="entry name" value="CHEMTRNSDUCR"/>
</dbReference>
<dbReference type="InterPro" id="IPR004090">
    <property type="entry name" value="Chemotax_Me-accpt_rcpt"/>
</dbReference>
<keyword evidence="5" id="KW-1133">Transmembrane helix</keyword>
<dbReference type="InterPro" id="IPR004089">
    <property type="entry name" value="MCPsignal_dom"/>
</dbReference>
<evidence type="ECO:0000313" key="8">
    <source>
        <dbReference type="Proteomes" id="UP000249633"/>
    </source>
</evidence>
<dbReference type="InterPro" id="IPR051310">
    <property type="entry name" value="MCP_chemotaxis"/>
</dbReference>
<accession>A0A2W5DSZ9</accession>
<dbReference type="SMART" id="SM00283">
    <property type="entry name" value="MA"/>
    <property type="match status" value="1"/>
</dbReference>
<sequence>MKLSSLTVRARLTAAFSLMSALLAVIVALAWMALEHESDAFEHYVRGIGARAAIAAKVRHAVDARAIAARNLVLVSAPADIEAERQAVTAAHKAATDELATLERMAQAPEVSAKARELIAEIARVEAAYAPVALGIVDAALNGRRDEAIKRMNEECRPLLARLVKASDDYTTYTEHRAEQMIEESDQKVAWEQARFLAVSALSLLTALVAGFLITRSLSRALGAEPDALSAAAERVASGDLSATLGNGRVPAGSVMASLERMQGSLVSIVQQVRDASECISTGTTQIATGNADLSQRTEEQASALQQTAATMDELGTTVRHNADNAAQANELASTAQETAVRGGQVVGDMIATMREIDASSKRIGDIIGTIDGIAFQTNILALNAAVEAARAGEQGRGFAVVASEVRTLAKRSADAAKEIKGLISASVAQVENGSRLVDHAGTTMQEVVAAVQRVSGIVAEISVASREQSTGVGQVGQAVAQIDNVTQQNAALVEESAAAAESLRRQASDLVAAVAVFSLR</sequence>
<evidence type="ECO:0000256" key="2">
    <source>
        <dbReference type="ARBA" id="ARBA00022481"/>
    </source>
</evidence>
<dbReference type="Pfam" id="PF12729">
    <property type="entry name" value="4HB_MCP_1"/>
    <property type="match status" value="1"/>
</dbReference>
<evidence type="ECO:0000313" key="7">
    <source>
        <dbReference type="EMBL" id="PZP31660.1"/>
    </source>
</evidence>
<dbReference type="FunFam" id="1.10.287.950:FF:000001">
    <property type="entry name" value="Methyl-accepting chemotaxis sensory transducer"/>
    <property type="match status" value="1"/>
</dbReference>
<dbReference type="PANTHER" id="PTHR43531:SF14">
    <property type="entry name" value="METHYL-ACCEPTING CHEMOTAXIS PROTEIN I-RELATED"/>
    <property type="match status" value="1"/>
</dbReference>
<dbReference type="AlphaFoldDB" id="A0A2W5DSZ9"/>
<dbReference type="PANTHER" id="PTHR43531">
    <property type="entry name" value="PROTEIN ICFG"/>
    <property type="match status" value="1"/>
</dbReference>
<dbReference type="GO" id="GO:0004888">
    <property type="term" value="F:transmembrane signaling receptor activity"/>
    <property type="evidence" value="ECO:0007669"/>
    <property type="project" value="InterPro"/>
</dbReference>
<name>A0A2W5DSZ9_9BURK</name>
<dbReference type="CDD" id="cd11386">
    <property type="entry name" value="MCP_signal"/>
    <property type="match status" value="1"/>
</dbReference>